<keyword evidence="1" id="KW-0472">Membrane</keyword>
<protein>
    <submittedName>
        <fullName evidence="2">Uncharacterized protein</fullName>
    </submittedName>
</protein>
<evidence type="ECO:0000256" key="1">
    <source>
        <dbReference type="SAM" id="Phobius"/>
    </source>
</evidence>
<keyword evidence="1" id="KW-0812">Transmembrane</keyword>
<proteinExistence type="predicted"/>
<dbReference type="EMBL" id="LYOR01000003">
    <property type="protein sequence ID" value="OFV66244.1"/>
    <property type="molecule type" value="Genomic_DNA"/>
</dbReference>
<name>A0A1F2P4Z4_9EURY</name>
<dbReference type="Proteomes" id="UP000185779">
    <property type="component" value="Unassembled WGS sequence"/>
</dbReference>
<evidence type="ECO:0000313" key="3">
    <source>
        <dbReference type="Proteomes" id="UP000185779"/>
    </source>
</evidence>
<evidence type="ECO:0000313" key="2">
    <source>
        <dbReference type="EMBL" id="OFV66244.1"/>
    </source>
</evidence>
<gene>
    <name evidence="2" type="ORF">SBU_000786</name>
</gene>
<reference evidence="2" key="1">
    <citation type="submission" date="2016-05" db="EMBL/GenBank/DDBJ databases">
        <title>Microbial consortia oxidize butane by reversing methanogenesis.</title>
        <authorList>
            <person name="Laso-Perez R."/>
            <person name="Richter M."/>
            <person name="Wegener G."/>
            <person name="Musat F."/>
        </authorList>
    </citation>
    <scope>NUCLEOTIDE SEQUENCE [LARGE SCALE GENOMIC DNA]</scope>
    <source>
        <strain evidence="2">BOX1</strain>
    </source>
</reference>
<feature type="transmembrane region" description="Helical" evidence="1">
    <location>
        <begin position="20"/>
        <end position="39"/>
    </location>
</feature>
<comment type="caution">
    <text evidence="2">The sequence shown here is derived from an EMBL/GenBank/DDBJ whole genome shotgun (WGS) entry which is preliminary data.</text>
</comment>
<dbReference type="AlphaFoldDB" id="A0A1F2P4Z4"/>
<organism evidence="2 3">
    <name type="scientific">Candidatus Syntropharchaeum butanivorans</name>
    <dbReference type="NCBI Taxonomy" id="1839936"/>
    <lineage>
        <taxon>Archaea</taxon>
        <taxon>Methanobacteriati</taxon>
        <taxon>Methanobacteriota</taxon>
        <taxon>Stenosarchaea group</taxon>
        <taxon>Methanomicrobia</taxon>
        <taxon>Methanosarcinales</taxon>
        <taxon>ANME-2 cluster</taxon>
        <taxon>Candidatus Syntropharchaeum</taxon>
    </lineage>
</organism>
<keyword evidence="3" id="KW-1185">Reference proteome</keyword>
<sequence length="57" mass="6055">MKDFQALIPIMAVNMLGAKLMLYLFIGAVSGSFLIIPRATSTSLPAEGSHHSETACC</sequence>
<accession>A0A1F2P4Z4</accession>
<keyword evidence="1" id="KW-1133">Transmembrane helix</keyword>
<dbReference type="STRING" id="1839936.SBU_000786"/>